<dbReference type="SMART" id="SM00027">
    <property type="entry name" value="EH"/>
    <property type="match status" value="1"/>
</dbReference>
<gene>
    <name evidence="3" type="ORF">M438DRAFT_341887</name>
</gene>
<feature type="compositionally biased region" description="Low complexity" evidence="1">
    <location>
        <begin position="288"/>
        <end position="297"/>
    </location>
</feature>
<dbReference type="InterPro" id="IPR011992">
    <property type="entry name" value="EF-hand-dom_pair"/>
</dbReference>
<evidence type="ECO:0000313" key="3">
    <source>
        <dbReference type="EMBL" id="KEQ88268.1"/>
    </source>
</evidence>
<dbReference type="OrthoDB" id="10045710at2759"/>
<feature type="domain" description="EH" evidence="2">
    <location>
        <begin position="476"/>
        <end position="556"/>
    </location>
</feature>
<protein>
    <recommendedName>
        <fullName evidence="2">EH domain-containing protein</fullName>
    </recommendedName>
</protein>
<evidence type="ECO:0000256" key="1">
    <source>
        <dbReference type="SAM" id="MobiDB-lite"/>
    </source>
</evidence>
<accession>A0A074XRL5</accession>
<dbReference type="HOGENOM" id="CLU_014603_0_0_1"/>
<feature type="region of interest" description="Disordered" evidence="1">
    <location>
        <begin position="1"/>
        <end position="28"/>
    </location>
</feature>
<evidence type="ECO:0000313" key="4">
    <source>
        <dbReference type="Proteomes" id="UP000030706"/>
    </source>
</evidence>
<feature type="region of interest" description="Disordered" evidence="1">
    <location>
        <begin position="47"/>
        <end position="112"/>
    </location>
</feature>
<dbReference type="EMBL" id="KL584975">
    <property type="protein sequence ID" value="KEQ88268.1"/>
    <property type="molecule type" value="Genomic_DNA"/>
</dbReference>
<feature type="compositionally biased region" description="Polar residues" evidence="1">
    <location>
        <begin position="8"/>
        <end position="24"/>
    </location>
</feature>
<proteinExistence type="predicted"/>
<feature type="compositionally biased region" description="Basic and acidic residues" evidence="1">
    <location>
        <begin position="424"/>
        <end position="433"/>
    </location>
</feature>
<dbReference type="RefSeq" id="XP_029764455.1">
    <property type="nucleotide sequence ID" value="XM_029904612.1"/>
</dbReference>
<dbReference type="Gene3D" id="1.10.238.10">
    <property type="entry name" value="EF-hand"/>
    <property type="match status" value="1"/>
</dbReference>
<dbReference type="AlphaFoldDB" id="A0A074XRL5"/>
<organism evidence="3 4">
    <name type="scientific">Aureobasidium pullulans EXF-150</name>
    <dbReference type="NCBI Taxonomy" id="1043002"/>
    <lineage>
        <taxon>Eukaryota</taxon>
        <taxon>Fungi</taxon>
        <taxon>Dikarya</taxon>
        <taxon>Ascomycota</taxon>
        <taxon>Pezizomycotina</taxon>
        <taxon>Dothideomycetes</taxon>
        <taxon>Dothideomycetidae</taxon>
        <taxon>Dothideales</taxon>
        <taxon>Saccotheciaceae</taxon>
        <taxon>Aureobasidium</taxon>
    </lineage>
</organism>
<feature type="compositionally biased region" description="Basic residues" evidence="1">
    <location>
        <begin position="410"/>
        <end position="423"/>
    </location>
</feature>
<keyword evidence="4" id="KW-1185">Reference proteome</keyword>
<sequence>MGSPRQPLRTSPNGAQRQPSTSAASRDAAFTGANLAFIKSLPPHEALKYLNKRSPPPPPPASVKQEHNARPARSPITGRDGPASSRTSPDLLRLPKRPPHKPSPSASSLTATIAAARAAPAINNATVRLPAQAPARTVRNVSPPNAAPGPKRKSPDKLDLTPIPPTTSLVEMFERKGTPPLPPAIKSPKPLRKTALLRNQTLEPITTRLEQNHYESSGDEAYESARDHLSPDQPSKPSLPPARRSMQRADSKVQELVEPTIRIEPPSRSISVRKTTRSPPQPSPSPDPLHLSTSTSTKPIPIARNYSPNHLTQPGHPSITAAYHQLHPRRMTPLKSGDSLANAIVASSLASSRAASPTKLPPSVPSTSRRTSHSSFLHRTPSPPKKGMRHTMRKPSSDSDSEEDEDPYSKHKKKRFVRKHPNKHHEGDRKRWRDAVTQTERKRYEGVWAANKGICVEYTSEELDLLTTHPESKEAEKIRVSVGDQVADIVARDIWLRSRLPVHELEQVWDLVDNQQRGRLCRDEFVVGLWLIDQRLKGRKIPVKVTDSVWNSVRLLSGIKVRKG</sequence>
<dbReference type="CDD" id="cd00052">
    <property type="entry name" value="EH"/>
    <property type="match status" value="1"/>
</dbReference>
<feature type="compositionally biased region" description="Low complexity" evidence="1">
    <location>
        <begin position="103"/>
        <end position="112"/>
    </location>
</feature>
<dbReference type="Proteomes" id="UP000030706">
    <property type="component" value="Unassembled WGS sequence"/>
</dbReference>
<evidence type="ECO:0000259" key="2">
    <source>
        <dbReference type="PROSITE" id="PS50031"/>
    </source>
</evidence>
<feature type="compositionally biased region" description="Low complexity" evidence="1">
    <location>
        <begin position="365"/>
        <end position="380"/>
    </location>
</feature>
<dbReference type="Pfam" id="PF12763">
    <property type="entry name" value="EH"/>
    <property type="match status" value="1"/>
</dbReference>
<name>A0A074XRL5_AURPU</name>
<dbReference type="InterPro" id="IPR000261">
    <property type="entry name" value="EH_dom"/>
</dbReference>
<feature type="region of interest" description="Disordered" evidence="1">
    <location>
        <begin position="349"/>
        <end position="433"/>
    </location>
</feature>
<dbReference type="STRING" id="1043002.A0A074XRL5"/>
<reference evidence="3 4" key="1">
    <citation type="journal article" date="2014" name="BMC Genomics">
        <title>Genome sequencing of four Aureobasidium pullulans varieties: biotechnological potential, stress tolerance, and description of new species.</title>
        <authorList>
            <person name="Gostin Ar C."/>
            <person name="Ohm R.A."/>
            <person name="Kogej T."/>
            <person name="Sonjak S."/>
            <person name="Turk M."/>
            <person name="Zajc J."/>
            <person name="Zalar P."/>
            <person name="Grube M."/>
            <person name="Sun H."/>
            <person name="Han J."/>
            <person name="Sharma A."/>
            <person name="Chiniquy J."/>
            <person name="Ngan C.Y."/>
            <person name="Lipzen A."/>
            <person name="Barry K."/>
            <person name="Grigoriev I.V."/>
            <person name="Gunde-Cimerman N."/>
        </authorList>
    </citation>
    <scope>NUCLEOTIDE SEQUENCE [LARGE SCALE GENOMIC DNA]</scope>
    <source>
        <strain evidence="3 4">EXF-150</strain>
    </source>
</reference>
<dbReference type="SUPFAM" id="SSF47473">
    <property type="entry name" value="EF-hand"/>
    <property type="match status" value="1"/>
</dbReference>
<feature type="region of interest" description="Disordered" evidence="1">
    <location>
        <begin position="125"/>
        <end position="318"/>
    </location>
</feature>
<dbReference type="PROSITE" id="PS50031">
    <property type="entry name" value="EH"/>
    <property type="match status" value="1"/>
</dbReference>
<dbReference type="GeneID" id="40746918"/>